<protein>
    <recommendedName>
        <fullName evidence="4">Lipoprotein</fullName>
    </recommendedName>
</protein>
<gene>
    <name evidence="2" type="ORF">SAMN04488089_1183</name>
</gene>
<dbReference type="EMBL" id="FOFY01000018">
    <property type="protein sequence ID" value="SER52148.1"/>
    <property type="molecule type" value="Genomic_DNA"/>
</dbReference>
<evidence type="ECO:0008006" key="4">
    <source>
        <dbReference type="Google" id="ProtNLM"/>
    </source>
</evidence>
<evidence type="ECO:0000256" key="1">
    <source>
        <dbReference type="SAM" id="SignalP"/>
    </source>
</evidence>
<proteinExistence type="predicted"/>
<dbReference type="KEGG" id="mpw:MPR_2395"/>
<dbReference type="PROSITE" id="PS51257">
    <property type="entry name" value="PROKAR_LIPOPROTEIN"/>
    <property type="match status" value="1"/>
</dbReference>
<accession>A0AAJ5BFA1</accession>
<comment type="caution">
    <text evidence="2">The sequence shown here is derived from an EMBL/GenBank/DDBJ whole genome shotgun (WGS) entry which is preliminary data.</text>
</comment>
<dbReference type="Proteomes" id="UP000183496">
    <property type="component" value="Unassembled WGS sequence"/>
</dbReference>
<keyword evidence="3" id="KW-1185">Reference proteome</keyword>
<reference evidence="2 3" key="1">
    <citation type="submission" date="2016-10" db="EMBL/GenBank/DDBJ databases">
        <authorList>
            <person name="Varghese N."/>
            <person name="Submissions S."/>
        </authorList>
    </citation>
    <scope>NUCLEOTIDE SEQUENCE [LARGE SCALE GENOMIC DNA]</scope>
    <source>
        <strain evidence="3">DSM 19823 / KCTC 23066 / CCTCC M 208030 / D25</strain>
    </source>
</reference>
<dbReference type="AlphaFoldDB" id="A0AAJ5BFA1"/>
<sequence>MKDSIRKTSKIIALALFLAVGAVSCSSSSDDPTGNDMFAGQYLGKVSFVEGDKKINNDKGSLEVLKKSNEEVYVTFSDKIPSIRGVKFESKENGTIQNVGATESNYIRINAKTVSIKFEQEGKTWNAEGKRN</sequence>
<keyword evidence="1" id="KW-0732">Signal</keyword>
<feature type="signal peptide" evidence="1">
    <location>
        <begin position="1"/>
        <end position="29"/>
    </location>
</feature>
<evidence type="ECO:0000313" key="3">
    <source>
        <dbReference type="Proteomes" id="UP000183496"/>
    </source>
</evidence>
<dbReference type="RefSeq" id="WP_041892846.1">
    <property type="nucleotide sequence ID" value="NZ_CP010817.1"/>
</dbReference>
<name>A0AAJ5BFA1_MYRPR</name>
<organism evidence="2 3">
    <name type="scientific">Myroides profundi</name>
    <dbReference type="NCBI Taxonomy" id="480520"/>
    <lineage>
        <taxon>Bacteria</taxon>
        <taxon>Pseudomonadati</taxon>
        <taxon>Bacteroidota</taxon>
        <taxon>Flavobacteriia</taxon>
        <taxon>Flavobacteriales</taxon>
        <taxon>Flavobacteriaceae</taxon>
        <taxon>Myroides</taxon>
    </lineage>
</organism>
<feature type="chain" id="PRO_5042524293" description="Lipoprotein" evidence="1">
    <location>
        <begin position="30"/>
        <end position="132"/>
    </location>
</feature>
<evidence type="ECO:0000313" key="2">
    <source>
        <dbReference type="EMBL" id="SER52148.1"/>
    </source>
</evidence>